<feature type="domain" description="DUF7882" evidence="2">
    <location>
        <begin position="1"/>
        <end position="97"/>
    </location>
</feature>
<feature type="region of interest" description="Disordered" evidence="1">
    <location>
        <begin position="89"/>
        <end position="120"/>
    </location>
</feature>
<evidence type="ECO:0000256" key="1">
    <source>
        <dbReference type="SAM" id="MobiDB-lite"/>
    </source>
</evidence>
<accession>A0ABT2H3X5</accession>
<evidence type="ECO:0000313" key="4">
    <source>
        <dbReference type="Proteomes" id="UP001165586"/>
    </source>
</evidence>
<keyword evidence="4" id="KW-1185">Reference proteome</keyword>
<comment type="caution">
    <text evidence="3">The sequence shown here is derived from an EMBL/GenBank/DDBJ whole genome shotgun (WGS) entry which is preliminary data.</text>
</comment>
<feature type="compositionally biased region" description="Gly residues" evidence="1">
    <location>
        <begin position="101"/>
        <end position="114"/>
    </location>
</feature>
<protein>
    <submittedName>
        <fullName evidence="3">ATP-dependent DNA ligase</fullName>
    </submittedName>
</protein>
<dbReference type="EMBL" id="JANLCJ010000004">
    <property type="protein sequence ID" value="MCS5734633.1"/>
    <property type="molecule type" value="Genomic_DNA"/>
</dbReference>
<keyword evidence="3" id="KW-0436">Ligase</keyword>
<dbReference type="InterPro" id="IPR057204">
    <property type="entry name" value="DUF7882"/>
</dbReference>
<evidence type="ECO:0000259" key="2">
    <source>
        <dbReference type="Pfam" id="PF25355"/>
    </source>
</evidence>
<dbReference type="Pfam" id="PF25355">
    <property type="entry name" value="DUF7882"/>
    <property type="match status" value="1"/>
</dbReference>
<proteinExistence type="predicted"/>
<gene>
    <name evidence="3" type="ORF">N1032_12880</name>
</gene>
<dbReference type="GO" id="GO:0016874">
    <property type="term" value="F:ligase activity"/>
    <property type="evidence" value="ECO:0007669"/>
    <property type="project" value="UniProtKB-KW"/>
</dbReference>
<reference evidence="3" key="1">
    <citation type="submission" date="2022-08" db="EMBL/GenBank/DDBJ databases">
        <authorList>
            <person name="Deng Y."/>
            <person name="Han X.-F."/>
            <person name="Zhang Y.-Q."/>
        </authorList>
    </citation>
    <scope>NUCLEOTIDE SEQUENCE</scope>
    <source>
        <strain evidence="3">CPCC 203386</strain>
    </source>
</reference>
<name>A0ABT2H3X5_9MICO</name>
<dbReference type="RefSeq" id="WP_259539498.1">
    <property type="nucleotide sequence ID" value="NZ_JANLCJ010000004.1"/>
</dbReference>
<dbReference type="Proteomes" id="UP001165586">
    <property type="component" value="Unassembled WGS sequence"/>
</dbReference>
<evidence type="ECO:0000313" key="3">
    <source>
        <dbReference type="EMBL" id="MCS5734633.1"/>
    </source>
</evidence>
<organism evidence="3 4">
    <name type="scientific">Herbiconiux daphne</name>
    <dbReference type="NCBI Taxonomy" id="2970914"/>
    <lineage>
        <taxon>Bacteria</taxon>
        <taxon>Bacillati</taxon>
        <taxon>Actinomycetota</taxon>
        <taxon>Actinomycetes</taxon>
        <taxon>Micrococcales</taxon>
        <taxon>Microbacteriaceae</taxon>
        <taxon>Herbiconiux</taxon>
    </lineage>
</organism>
<sequence length="120" mass="13009">MGKLLYGTSSIEIEFDDRTLTHLQIVIAAKLRRKESFFFSWKDDPAIGDGRSSIWLDASIPLYFKFAGGRVPSINREWLDILTQSSNGSGGLQFTEEPGANGNGHNGNGHGGANGPATVR</sequence>